<keyword evidence="3" id="KW-1003">Cell membrane</keyword>
<evidence type="ECO:0000256" key="4">
    <source>
        <dbReference type="ARBA" id="ARBA00022692"/>
    </source>
</evidence>
<evidence type="ECO:0000256" key="2">
    <source>
        <dbReference type="ARBA" id="ARBA00009772"/>
    </source>
</evidence>
<dbReference type="PRINTS" id="PR00953">
    <property type="entry name" value="TYPE3IMRPROT"/>
</dbReference>
<evidence type="ECO:0000256" key="5">
    <source>
        <dbReference type="ARBA" id="ARBA00022989"/>
    </source>
</evidence>
<feature type="transmembrane region" description="Helical" evidence="7">
    <location>
        <begin position="112"/>
        <end position="136"/>
    </location>
</feature>
<comment type="caution">
    <text evidence="8">The sequence shown here is derived from an EMBL/GenBank/DDBJ whole genome shotgun (WGS) entry which is preliminary data.</text>
</comment>
<proteinExistence type="inferred from homology"/>
<keyword evidence="6 7" id="KW-0472">Membrane</keyword>
<protein>
    <submittedName>
        <fullName evidence="8">Type III secretion protein SpaR/YscT/HrcT</fullName>
    </submittedName>
</protein>
<evidence type="ECO:0000256" key="1">
    <source>
        <dbReference type="ARBA" id="ARBA00004651"/>
    </source>
</evidence>
<dbReference type="InterPro" id="IPR002010">
    <property type="entry name" value="T3SS_IM_R"/>
</dbReference>
<name>A0A158G3G9_9BURK</name>
<keyword evidence="4 7" id="KW-0812">Transmembrane</keyword>
<dbReference type="AlphaFoldDB" id="A0A158G3G9"/>
<dbReference type="RefSeq" id="WP_200822175.1">
    <property type="nucleotide sequence ID" value="NZ_FCOL02000004.1"/>
</dbReference>
<feature type="transmembrane region" description="Helical" evidence="7">
    <location>
        <begin position="6"/>
        <end position="29"/>
    </location>
</feature>
<dbReference type="PANTHER" id="PTHR30065">
    <property type="entry name" value="FLAGELLAR BIOSYNTHETIC PROTEIN FLIR"/>
    <property type="match status" value="1"/>
</dbReference>
<comment type="subcellular location">
    <subcellularLocation>
        <location evidence="1">Cell membrane</location>
        <topology evidence="1">Multi-pass membrane protein</topology>
    </subcellularLocation>
</comment>
<dbReference type="GO" id="GO:0005886">
    <property type="term" value="C:plasma membrane"/>
    <property type="evidence" value="ECO:0007669"/>
    <property type="project" value="UniProtKB-SubCell"/>
</dbReference>
<comment type="similarity">
    <text evidence="2">Belongs to the FliR/MopE/SpaR family.</text>
</comment>
<feature type="transmembrane region" description="Helical" evidence="7">
    <location>
        <begin position="213"/>
        <end position="231"/>
    </location>
</feature>
<keyword evidence="9" id="KW-1185">Reference proteome</keyword>
<dbReference type="Pfam" id="PF01311">
    <property type="entry name" value="Bac_export_1"/>
    <property type="match status" value="1"/>
</dbReference>
<keyword evidence="5 7" id="KW-1133">Transmembrane helix</keyword>
<feature type="transmembrane region" description="Helical" evidence="7">
    <location>
        <begin position="174"/>
        <end position="192"/>
    </location>
</feature>
<dbReference type="PANTHER" id="PTHR30065:SF1">
    <property type="entry name" value="SURFACE PRESENTATION OF ANTIGENS PROTEIN SPAR"/>
    <property type="match status" value="1"/>
</dbReference>
<dbReference type="EMBL" id="FCOL02000004">
    <property type="protein sequence ID" value="SAL26625.1"/>
    <property type="molecule type" value="Genomic_DNA"/>
</dbReference>
<gene>
    <name evidence="8" type="ORF">AWB67_01091</name>
</gene>
<sequence length="242" mass="25609">MSLDVMAYLEGFAFCTIRPAVALFLVPFGYNSSLGVALRVPLMLAFAALPAQVGWPPAPVLAALVEIGLGVAMGLMLGTIVHVAAAAGALLDQQGGYSIATTFNPYFAQEAALLEVLFAQFAALTLFTGPGLRLLFGFFADMWALWPAGHASPDFTAMFRALAETSLPGLAGDALRLAAPLIGLLLLIDVALGLMSRHVRQLNPFAEARTVKAMVLAFALMLSIAPVMAWIEAALHRIVRMP</sequence>
<feature type="transmembrane region" description="Helical" evidence="7">
    <location>
        <begin position="36"/>
        <end position="55"/>
    </location>
</feature>
<dbReference type="GO" id="GO:0006605">
    <property type="term" value="P:protein targeting"/>
    <property type="evidence" value="ECO:0007669"/>
    <property type="project" value="InterPro"/>
</dbReference>
<dbReference type="Proteomes" id="UP000054925">
    <property type="component" value="Unassembled WGS sequence"/>
</dbReference>
<reference evidence="8" key="1">
    <citation type="submission" date="2016-01" db="EMBL/GenBank/DDBJ databases">
        <authorList>
            <person name="Peeters C."/>
        </authorList>
    </citation>
    <scope>NUCLEOTIDE SEQUENCE [LARGE SCALE GENOMIC DNA]</scope>
    <source>
        <strain evidence="8">LMG 22937</strain>
    </source>
</reference>
<organism evidence="8 9">
    <name type="scientific">Caballeronia terrestris</name>
    <dbReference type="NCBI Taxonomy" id="1226301"/>
    <lineage>
        <taxon>Bacteria</taxon>
        <taxon>Pseudomonadati</taxon>
        <taxon>Pseudomonadota</taxon>
        <taxon>Betaproteobacteria</taxon>
        <taxon>Burkholderiales</taxon>
        <taxon>Burkholderiaceae</taxon>
        <taxon>Caballeronia</taxon>
    </lineage>
</organism>
<accession>A0A158G3G9</accession>
<evidence type="ECO:0000256" key="6">
    <source>
        <dbReference type="ARBA" id="ARBA00023136"/>
    </source>
</evidence>
<evidence type="ECO:0000313" key="9">
    <source>
        <dbReference type="Proteomes" id="UP000054925"/>
    </source>
</evidence>
<feature type="transmembrane region" description="Helical" evidence="7">
    <location>
        <begin position="67"/>
        <end position="91"/>
    </location>
</feature>
<evidence type="ECO:0000256" key="3">
    <source>
        <dbReference type="ARBA" id="ARBA00022475"/>
    </source>
</evidence>
<evidence type="ECO:0000313" key="8">
    <source>
        <dbReference type="EMBL" id="SAL26625.1"/>
    </source>
</evidence>
<evidence type="ECO:0000256" key="7">
    <source>
        <dbReference type="SAM" id="Phobius"/>
    </source>
</evidence>